<feature type="chain" id="PRO_5037455293" evidence="2">
    <location>
        <begin position="18"/>
        <end position="128"/>
    </location>
</feature>
<sequence>FGFSSCFSLVFFSTSSTFFVVSSFKEIVEDSFSCSSFTQEVVSELFFCSSFGQVVESLFFTVSALQEPDAPFFSSSIMHLFESLFSSGLFVQSSVFCSGSTLVVCFLLFLCFLAAFLVFPSFRQLAEE</sequence>
<evidence type="ECO:0000256" key="2">
    <source>
        <dbReference type="SAM" id="SignalP"/>
    </source>
</evidence>
<keyword evidence="1" id="KW-0472">Membrane</keyword>
<protein>
    <submittedName>
        <fullName evidence="3">Uncharacterized protein</fullName>
    </submittedName>
</protein>
<reference evidence="3" key="1">
    <citation type="submission" date="2016-05" db="EMBL/GenBank/DDBJ databases">
        <title>WGS assembly of Xenopus laevis.</title>
        <authorList>
            <person name="Session A."/>
            <person name="Uno Y."/>
            <person name="Kwon T."/>
            <person name="Chapman J."/>
            <person name="Toyoda A."/>
            <person name="Takahashi S."/>
            <person name="Fukui A."/>
            <person name="Hikosaka A."/>
            <person name="Putnam N."/>
            <person name="Stites J."/>
            <person name="Van Heeringen S."/>
            <person name="Quigley I."/>
            <person name="Heinz S."/>
            <person name="Hellsten U."/>
            <person name="Lyons J."/>
            <person name="Suzuki A."/>
            <person name="Kondo M."/>
            <person name="Ogino H."/>
            <person name="Ochi H."/>
            <person name="Bogdanovic O."/>
            <person name="Lister R."/>
            <person name="Georgiou G."/>
            <person name="Paranjpe S."/>
            <person name="Van Kruijsbergen I."/>
            <person name="Mozaffari S."/>
            <person name="Shu S."/>
            <person name="Schmutz J."/>
            <person name="Jenkins J."/>
            <person name="Grimwood J."/>
            <person name="Carlson J."/>
            <person name="Mitros T."/>
            <person name="Simakov O."/>
            <person name="Heald R."/>
            <person name="Miller K."/>
            <person name="Haudenschild C."/>
            <person name="Kuroki Y."/>
            <person name="Tanaka T."/>
            <person name="Michiue T."/>
            <person name="Watanabe M."/>
            <person name="Kinoshita T."/>
            <person name="Ohta Y."/>
            <person name="Mawaribuchi S."/>
            <person name="Suzuki Y."/>
            <person name="Haramoto Y."/>
            <person name="Yamamoto T."/>
            <person name="Takagi C."/>
            <person name="Kitzman J."/>
            <person name="Shendure J."/>
            <person name="Nakayama T."/>
            <person name="Izutsu Y."/>
            <person name="Robert J."/>
            <person name="Dichmann D."/>
            <person name="Flajnik M."/>
            <person name="Houston D."/>
            <person name="Marcotte E."/>
            <person name="Wallingford J."/>
            <person name="Ito Y."/>
            <person name="Asashima M."/>
            <person name="Ueno N."/>
            <person name="Matsuda Y."/>
            <person name="Jan Veenstra G."/>
            <person name="Fujiyama A."/>
            <person name="Harland R."/>
            <person name="Taira M."/>
            <person name="Rokhsar D.S."/>
        </authorList>
    </citation>
    <scope>NUCLEOTIDE SEQUENCE</scope>
    <source>
        <strain evidence="3">J</strain>
        <tissue evidence="3">Blood</tissue>
    </source>
</reference>
<dbReference type="EMBL" id="KV471511">
    <property type="protein sequence ID" value="OCT55824.1"/>
    <property type="molecule type" value="Genomic_DNA"/>
</dbReference>
<dbReference type="AlphaFoldDB" id="A0A974BPP0"/>
<feature type="non-terminal residue" evidence="3">
    <location>
        <position position="128"/>
    </location>
</feature>
<feature type="signal peptide" evidence="2">
    <location>
        <begin position="1"/>
        <end position="17"/>
    </location>
</feature>
<feature type="non-terminal residue" evidence="3">
    <location>
        <position position="1"/>
    </location>
</feature>
<accession>A0A974BPP0</accession>
<keyword evidence="2" id="KW-0732">Signal</keyword>
<evidence type="ECO:0000313" key="3">
    <source>
        <dbReference type="EMBL" id="OCT55824.1"/>
    </source>
</evidence>
<name>A0A974BPP0_XENLA</name>
<dbReference type="Proteomes" id="UP000694892">
    <property type="component" value="Unassembled WGS sequence"/>
</dbReference>
<keyword evidence="1" id="KW-0812">Transmembrane</keyword>
<feature type="transmembrane region" description="Helical" evidence="1">
    <location>
        <begin position="103"/>
        <end position="122"/>
    </location>
</feature>
<gene>
    <name evidence="3" type="ORF">XELAEV_18003370mg</name>
</gene>
<keyword evidence="1" id="KW-1133">Transmembrane helix</keyword>
<evidence type="ECO:0000256" key="1">
    <source>
        <dbReference type="SAM" id="Phobius"/>
    </source>
</evidence>
<organism evidence="3">
    <name type="scientific">Xenopus laevis</name>
    <name type="common">African clawed frog</name>
    <dbReference type="NCBI Taxonomy" id="8355"/>
    <lineage>
        <taxon>Eukaryota</taxon>
        <taxon>Metazoa</taxon>
        <taxon>Chordata</taxon>
        <taxon>Craniata</taxon>
        <taxon>Vertebrata</taxon>
        <taxon>Euteleostomi</taxon>
        <taxon>Amphibia</taxon>
        <taxon>Batrachia</taxon>
        <taxon>Anura</taxon>
        <taxon>Pipoidea</taxon>
        <taxon>Pipidae</taxon>
        <taxon>Xenopodinae</taxon>
        <taxon>Xenopus</taxon>
        <taxon>Xenopus</taxon>
    </lineage>
</organism>
<proteinExistence type="predicted"/>